<evidence type="ECO:0000313" key="1">
    <source>
        <dbReference type="EMBL" id="KAA3159646.1"/>
    </source>
</evidence>
<dbReference type="Proteomes" id="UP000324870">
    <property type="component" value="Unassembled WGS sequence"/>
</dbReference>
<reference evidence="1 2" key="1">
    <citation type="journal article" date="2019" name="Nat. Med.">
        <title>A library of human gut bacterial isolates paired with longitudinal multiomics data enables mechanistic microbiome research.</title>
        <authorList>
            <person name="Poyet M."/>
            <person name="Groussin M."/>
            <person name="Gibbons S.M."/>
            <person name="Avila-Pacheco J."/>
            <person name="Jiang X."/>
            <person name="Kearney S.M."/>
            <person name="Perrotta A.R."/>
            <person name="Berdy B."/>
            <person name="Zhao S."/>
            <person name="Lieberman T.D."/>
            <person name="Swanson P.K."/>
            <person name="Smith M."/>
            <person name="Roesemann S."/>
            <person name="Alexander J.E."/>
            <person name="Rich S.A."/>
            <person name="Livny J."/>
            <person name="Vlamakis H."/>
            <person name="Clish C."/>
            <person name="Bullock K."/>
            <person name="Deik A."/>
            <person name="Scott J."/>
            <person name="Pierce K.A."/>
            <person name="Xavier R.J."/>
            <person name="Alm E.J."/>
        </authorList>
    </citation>
    <scope>NUCLEOTIDE SEQUENCE [LARGE SCALE GENOMIC DNA]</scope>
    <source>
        <strain evidence="1 2">BIOML-A1</strain>
    </source>
</reference>
<evidence type="ECO:0000313" key="2">
    <source>
        <dbReference type="Proteomes" id="UP000324870"/>
    </source>
</evidence>
<gene>
    <name evidence="1" type="ORF">F2A26_06295</name>
</gene>
<organism evidence="1 2">
    <name type="scientific">Alistipes finegoldii</name>
    <dbReference type="NCBI Taxonomy" id="214856"/>
    <lineage>
        <taxon>Bacteria</taxon>
        <taxon>Pseudomonadati</taxon>
        <taxon>Bacteroidota</taxon>
        <taxon>Bacteroidia</taxon>
        <taxon>Bacteroidales</taxon>
        <taxon>Rikenellaceae</taxon>
        <taxon>Alistipes</taxon>
    </lineage>
</organism>
<name>A0ABQ6S4J3_9BACT</name>
<proteinExistence type="predicted"/>
<sequence length="138" mass="15763">MDALRIATNFYAFRMGVKPESMAITVMEPADGRIVMQTTTCNAEGEEITYEIELRPTTNGITMKQVISDCDLSDFIQDVKHLSDLKKGDLFRLESDCVVWRFYGAEKRYGALAYGFTRQNGREISWLNKDVNVYPCVK</sequence>
<evidence type="ECO:0008006" key="3">
    <source>
        <dbReference type="Google" id="ProtNLM"/>
    </source>
</evidence>
<accession>A0ABQ6S4J3</accession>
<protein>
    <recommendedName>
        <fullName evidence="3">DUF3127 domain-containing protein</fullName>
    </recommendedName>
</protein>
<comment type="caution">
    <text evidence="1">The sequence shown here is derived from an EMBL/GenBank/DDBJ whole genome shotgun (WGS) entry which is preliminary data.</text>
</comment>
<keyword evidence="2" id="KW-1185">Reference proteome</keyword>
<dbReference type="RefSeq" id="WP_130062854.1">
    <property type="nucleotide sequence ID" value="NZ_DBFNGO010000096.1"/>
</dbReference>
<dbReference type="EMBL" id="VVND01000007">
    <property type="protein sequence ID" value="KAA3159646.1"/>
    <property type="molecule type" value="Genomic_DNA"/>
</dbReference>